<evidence type="ECO:0000259" key="1">
    <source>
        <dbReference type="PROSITE" id="PS50208"/>
    </source>
</evidence>
<dbReference type="GO" id="GO:0004197">
    <property type="term" value="F:cysteine-type endopeptidase activity"/>
    <property type="evidence" value="ECO:0007669"/>
    <property type="project" value="InterPro"/>
</dbReference>
<proteinExistence type="predicted"/>
<gene>
    <name evidence="2" type="ORF">C823_02022</name>
</gene>
<dbReference type="InterPro" id="IPR001309">
    <property type="entry name" value="Pept_C14_p20"/>
</dbReference>
<dbReference type="Proteomes" id="UP000012589">
    <property type="component" value="Unassembled WGS sequence"/>
</dbReference>
<dbReference type="PANTHER" id="PTHR22576:SF37">
    <property type="entry name" value="MUCOSA-ASSOCIATED LYMPHOID TISSUE LYMPHOMA TRANSLOCATION PROTEIN 1"/>
    <property type="match status" value="1"/>
</dbReference>
<dbReference type="OrthoDB" id="9812126at2"/>
<dbReference type="PROSITE" id="PS50208">
    <property type="entry name" value="CASPASE_P20"/>
    <property type="match status" value="1"/>
</dbReference>
<dbReference type="PATRIC" id="fig|1235802.3.peg.2143"/>
<dbReference type="InterPro" id="IPR029030">
    <property type="entry name" value="Caspase-like_dom_sf"/>
</dbReference>
<dbReference type="Gene3D" id="3.40.50.1460">
    <property type="match status" value="1"/>
</dbReference>
<reference evidence="2 3" key="1">
    <citation type="journal article" date="2014" name="Genome Announc.">
        <title>Draft genome sequences of the altered schaedler flora, a defined bacterial community from gnotobiotic mice.</title>
        <authorList>
            <person name="Wannemuehler M.J."/>
            <person name="Overstreet A.M."/>
            <person name="Ward D.V."/>
            <person name="Phillips G.J."/>
        </authorList>
    </citation>
    <scope>NUCLEOTIDE SEQUENCE [LARGE SCALE GENOMIC DNA]</scope>
    <source>
        <strain evidence="2 3">ASF492</strain>
    </source>
</reference>
<evidence type="ECO:0000313" key="2">
    <source>
        <dbReference type="EMBL" id="EMZ27883.1"/>
    </source>
</evidence>
<dbReference type="SUPFAM" id="SSF52129">
    <property type="entry name" value="Caspase-like"/>
    <property type="match status" value="1"/>
</dbReference>
<protein>
    <recommendedName>
        <fullName evidence="1">Caspase family p20 domain-containing protein</fullName>
    </recommendedName>
</protein>
<organism evidence="2 3">
    <name type="scientific">Eubacterium plexicaudatum ASF492</name>
    <dbReference type="NCBI Taxonomy" id="1235802"/>
    <lineage>
        <taxon>Bacteria</taxon>
        <taxon>Bacillati</taxon>
        <taxon>Bacillota</taxon>
        <taxon>Clostridia</taxon>
        <taxon>Eubacteriales</taxon>
        <taxon>Eubacteriaceae</taxon>
        <taxon>Eubacterium</taxon>
    </lineage>
</organism>
<dbReference type="AlphaFoldDB" id="N2AN10"/>
<keyword evidence="3" id="KW-1185">Reference proteome</keyword>
<evidence type="ECO:0000313" key="3">
    <source>
        <dbReference type="Proteomes" id="UP000012589"/>
    </source>
</evidence>
<name>N2AN10_9FIRM</name>
<dbReference type="Pfam" id="PF00656">
    <property type="entry name" value="Peptidase_C14"/>
    <property type="match status" value="1"/>
</dbReference>
<dbReference type="STRING" id="1235802.C823_02022"/>
<dbReference type="PANTHER" id="PTHR22576">
    <property type="entry name" value="MUCOSA ASSOCIATED LYMPHOID TISSUE LYMPHOMA TRANSLOCATION PROTEIN 1/PARACASPASE"/>
    <property type="match status" value="1"/>
</dbReference>
<feature type="domain" description="Caspase family p20" evidence="1">
    <location>
        <begin position="1"/>
        <end position="132"/>
    </location>
</feature>
<comment type="caution">
    <text evidence="2">The sequence shown here is derived from an EMBL/GenBank/DDBJ whole genome shotgun (WGS) entry which is preliminary data.</text>
</comment>
<sequence length="225" mass="24556">MKKLAILFGNDAYDFGKAQLQCAVNDAKALEEKLVELSFETKSILNSDLGTMAAEISNYETVLSGYDVGLFFFAGHGFQFDGLNYLAATDTSFADDRSAAYTSFSLDNVIAAMDRSSVLIKILIIDACRSSSVGGNRGIGTGFAPIFAPRGTIIAFATSPGQTAKEKGEHGLFTAAILEHIMVPNITIENMFKRVRNTVYIWSNSTQVTWEHTSLMGDFIFRKAE</sequence>
<accession>N2AN10</accession>
<dbReference type="HOGENOM" id="CLU_081232_0_0_9"/>
<dbReference type="GO" id="GO:0006508">
    <property type="term" value="P:proteolysis"/>
    <property type="evidence" value="ECO:0007669"/>
    <property type="project" value="InterPro"/>
</dbReference>
<dbReference type="InterPro" id="IPR052039">
    <property type="entry name" value="Caspase-related_regulators"/>
</dbReference>
<dbReference type="eggNOG" id="COG4249">
    <property type="taxonomic scope" value="Bacteria"/>
</dbReference>
<dbReference type="InterPro" id="IPR011600">
    <property type="entry name" value="Pept_C14_caspase"/>
</dbReference>
<dbReference type="EMBL" id="AQFT01000066">
    <property type="protein sequence ID" value="EMZ27883.1"/>
    <property type="molecule type" value="Genomic_DNA"/>
</dbReference>